<dbReference type="InterPro" id="IPR012349">
    <property type="entry name" value="Split_barrel_FMN-bd"/>
</dbReference>
<dbReference type="PANTHER" id="PTHR35802">
    <property type="entry name" value="PROTEASE SYNTHASE AND SPORULATION PROTEIN PAI 2"/>
    <property type="match status" value="1"/>
</dbReference>
<dbReference type="KEGG" id="pur:AOC03_00080"/>
<keyword evidence="2" id="KW-1185">Reference proteome</keyword>
<dbReference type="EMBL" id="CP012678">
    <property type="protein sequence ID" value="ALF58638.1"/>
    <property type="molecule type" value="Genomic_DNA"/>
</dbReference>
<dbReference type="PIRSF" id="PIRSF010372">
    <property type="entry name" value="PaiB"/>
    <property type="match status" value="1"/>
</dbReference>
<dbReference type="Pfam" id="PF04299">
    <property type="entry name" value="FMN_bind_2"/>
    <property type="match status" value="1"/>
</dbReference>
<dbReference type="Proteomes" id="UP000059847">
    <property type="component" value="Chromosome"/>
</dbReference>
<dbReference type="PANTHER" id="PTHR35802:SF1">
    <property type="entry name" value="PROTEASE SYNTHASE AND SPORULATION PROTEIN PAI 2"/>
    <property type="match status" value="1"/>
</dbReference>
<evidence type="ECO:0000313" key="2">
    <source>
        <dbReference type="Proteomes" id="UP000059847"/>
    </source>
</evidence>
<dbReference type="Gene3D" id="2.30.110.10">
    <property type="entry name" value="Electron Transport, Fmn-binding Protein, Chain A"/>
    <property type="match status" value="1"/>
</dbReference>
<dbReference type="OrthoDB" id="9794948at2"/>
<organism evidence="1 2">
    <name type="scientific">Psychrobacter urativorans</name>
    <dbReference type="NCBI Taxonomy" id="45610"/>
    <lineage>
        <taxon>Bacteria</taxon>
        <taxon>Pseudomonadati</taxon>
        <taxon>Pseudomonadota</taxon>
        <taxon>Gammaproteobacteria</taxon>
        <taxon>Moraxellales</taxon>
        <taxon>Moraxellaceae</taxon>
        <taxon>Psychrobacter</taxon>
    </lineage>
</organism>
<proteinExistence type="predicted"/>
<dbReference type="SUPFAM" id="SSF50475">
    <property type="entry name" value="FMN-binding split barrel"/>
    <property type="match status" value="1"/>
</dbReference>
<dbReference type="STRING" id="45610.AOC03_00080"/>
<reference evidence="1 2" key="1">
    <citation type="submission" date="2015-09" db="EMBL/GenBank/DDBJ databases">
        <title>Complete genome of Psychrobacter urativorans R10.10B.</title>
        <authorList>
            <person name="See-Too W.S."/>
            <person name="Chan K.G."/>
        </authorList>
    </citation>
    <scope>NUCLEOTIDE SEQUENCE [LARGE SCALE GENOMIC DNA]</scope>
    <source>
        <strain evidence="1 2">R10.10B</strain>
    </source>
</reference>
<dbReference type="AlphaFoldDB" id="A0A0M5TIS2"/>
<name>A0A0M5TIS2_9GAMM</name>
<accession>A0A0M5TIS2</accession>
<gene>
    <name evidence="1" type="ORF">AOC03_00080</name>
</gene>
<sequence length="211" mass="23681">MHIPKQFKQEKGTELLELMREYHFATLVTHSTSGMEANHLPISLSWQEDKLYLHAHIAKINSLWQFVAESSEVLVVFNGPNCYISPNHYPTKQQTGKAVPTWNYVTVHVKGSISFIHDAAWIYQALEKLTSEHESELDNPWAMSDAPAPYIDKMLPAIVGIEIAVTSMTGQWKLSQNQPTINQLGVIQGLSVSKKQNDKTVAAMVQAQLQA</sequence>
<dbReference type="InterPro" id="IPR007396">
    <property type="entry name" value="TR_PAI2-type"/>
</dbReference>
<evidence type="ECO:0000313" key="1">
    <source>
        <dbReference type="EMBL" id="ALF58638.1"/>
    </source>
</evidence>
<protein>
    <submittedName>
        <fullName evidence="1">Transcriptional regulator</fullName>
    </submittedName>
</protein>
<dbReference type="RefSeq" id="WP_062533010.1">
    <property type="nucleotide sequence ID" value="NZ_CP012678.1"/>
</dbReference>